<organism evidence="2 3">
    <name type="scientific">Mycena alexandri</name>
    <dbReference type="NCBI Taxonomy" id="1745969"/>
    <lineage>
        <taxon>Eukaryota</taxon>
        <taxon>Fungi</taxon>
        <taxon>Dikarya</taxon>
        <taxon>Basidiomycota</taxon>
        <taxon>Agaricomycotina</taxon>
        <taxon>Agaricomycetes</taxon>
        <taxon>Agaricomycetidae</taxon>
        <taxon>Agaricales</taxon>
        <taxon>Marasmiineae</taxon>
        <taxon>Mycenaceae</taxon>
        <taxon>Mycena</taxon>
    </lineage>
</organism>
<evidence type="ECO:0000313" key="2">
    <source>
        <dbReference type="EMBL" id="KAJ7025655.1"/>
    </source>
</evidence>
<evidence type="ECO:0000313" key="3">
    <source>
        <dbReference type="Proteomes" id="UP001218188"/>
    </source>
</evidence>
<dbReference type="AlphaFoldDB" id="A0AAD6WUU6"/>
<sequence length="217" mass="23738">MHWMSLFVNHLLFGTACGEPVSKGVTRARARRIANKIAYRVILPASPVAPLNRLPAYGYRAPYNMHLPLHEALIDDEGSPPRSGRCCHWPVRTRATVPCACSRRPAASAMARHCGNLLSIPTSVDSSPERIPSRSEGTAAAPTFVKISCGARRRQVSRVLTRSGPGPVQVATQPRFQAWPQWNERALVFMWSVNAGGIQIFALSVLQLEAPPPQLSS</sequence>
<proteinExistence type="predicted"/>
<keyword evidence="3" id="KW-1185">Reference proteome</keyword>
<evidence type="ECO:0000256" key="1">
    <source>
        <dbReference type="SAM" id="SignalP"/>
    </source>
</evidence>
<feature type="signal peptide" evidence="1">
    <location>
        <begin position="1"/>
        <end position="18"/>
    </location>
</feature>
<comment type="caution">
    <text evidence="2">The sequence shown here is derived from an EMBL/GenBank/DDBJ whole genome shotgun (WGS) entry which is preliminary data.</text>
</comment>
<dbReference type="EMBL" id="JARJCM010000150">
    <property type="protein sequence ID" value="KAJ7025655.1"/>
    <property type="molecule type" value="Genomic_DNA"/>
</dbReference>
<accession>A0AAD6WUU6</accession>
<name>A0AAD6WUU6_9AGAR</name>
<dbReference type="Proteomes" id="UP001218188">
    <property type="component" value="Unassembled WGS sequence"/>
</dbReference>
<keyword evidence="1" id="KW-0732">Signal</keyword>
<protein>
    <submittedName>
        <fullName evidence="2">Uncharacterized protein</fullName>
    </submittedName>
</protein>
<feature type="chain" id="PRO_5042255725" evidence="1">
    <location>
        <begin position="19"/>
        <end position="217"/>
    </location>
</feature>
<gene>
    <name evidence="2" type="ORF">C8F04DRAFT_1191235</name>
</gene>
<reference evidence="2" key="1">
    <citation type="submission" date="2023-03" db="EMBL/GenBank/DDBJ databases">
        <title>Massive genome expansion in bonnet fungi (Mycena s.s.) driven by repeated elements and novel gene families across ecological guilds.</title>
        <authorList>
            <consortium name="Lawrence Berkeley National Laboratory"/>
            <person name="Harder C.B."/>
            <person name="Miyauchi S."/>
            <person name="Viragh M."/>
            <person name="Kuo A."/>
            <person name="Thoen E."/>
            <person name="Andreopoulos B."/>
            <person name="Lu D."/>
            <person name="Skrede I."/>
            <person name="Drula E."/>
            <person name="Henrissat B."/>
            <person name="Morin E."/>
            <person name="Kohler A."/>
            <person name="Barry K."/>
            <person name="LaButti K."/>
            <person name="Morin E."/>
            <person name="Salamov A."/>
            <person name="Lipzen A."/>
            <person name="Mereny Z."/>
            <person name="Hegedus B."/>
            <person name="Baldrian P."/>
            <person name="Stursova M."/>
            <person name="Weitz H."/>
            <person name="Taylor A."/>
            <person name="Grigoriev I.V."/>
            <person name="Nagy L.G."/>
            <person name="Martin F."/>
            <person name="Kauserud H."/>
        </authorList>
    </citation>
    <scope>NUCLEOTIDE SEQUENCE</scope>
    <source>
        <strain evidence="2">CBHHK200</strain>
    </source>
</reference>